<reference evidence="4" key="2">
    <citation type="journal article" date="2018" name="Proc. Natl. Acad. Sci. U.S.A.">
        <title>Linking secondary metabolites to gene clusters through genome sequencing of six diverse Aspergillus species.</title>
        <authorList>
            <person name="Kaerboelling I."/>
            <person name="Vesth T.C."/>
            <person name="Frisvad J.C."/>
            <person name="Nybo J.L."/>
            <person name="Theobald S."/>
            <person name="Kuo A."/>
            <person name="Bowyer P."/>
            <person name="Matsuda Y."/>
            <person name="Mondo S."/>
            <person name="Lyhne E.K."/>
            <person name="Kogle M.E."/>
            <person name="Clum A."/>
            <person name="Lipzen A."/>
            <person name="Salamov A."/>
            <person name="Ngan C.Y."/>
            <person name="Daum C."/>
            <person name="Chiniquy J."/>
            <person name="Barry K."/>
            <person name="LaButti K."/>
            <person name="Haridas S."/>
            <person name="Simmons B.A."/>
            <person name="Magnuson J.K."/>
            <person name="Mortensen U.H."/>
            <person name="Larsen T.O."/>
            <person name="Grigoriev I.V."/>
            <person name="Baker S.E."/>
            <person name="Andersen M.R."/>
        </authorList>
    </citation>
    <scope>NUCLEOTIDE SEQUENCE [LARGE SCALE GENOMIC DNA]</scope>
    <source>
        <strain evidence="4">IBT 16806</strain>
    </source>
</reference>
<dbReference type="EMBL" id="MSZS01000005">
    <property type="protein sequence ID" value="PKX93505.1"/>
    <property type="molecule type" value="Genomic_DNA"/>
</dbReference>
<comment type="caution">
    <text evidence="3">The sequence shown here is derived from an EMBL/GenBank/DDBJ whole genome shotgun (WGS) entry which is preliminary data.</text>
</comment>
<gene>
    <name evidence="3" type="ORF">P174DRAFT_372004</name>
    <name evidence="2" type="ORF">P174DRAFT_380778</name>
</gene>
<reference evidence="3" key="1">
    <citation type="submission" date="2016-12" db="EMBL/GenBank/DDBJ databases">
        <title>The genomes of Aspergillus section Nigri reveals drivers in fungal speciation.</title>
        <authorList>
            <consortium name="DOE Joint Genome Institute"/>
            <person name="Vesth T.C."/>
            <person name="Nybo J."/>
            <person name="Theobald S."/>
            <person name="Brandl J."/>
            <person name="Frisvad J.C."/>
            <person name="Nielsen K.F."/>
            <person name="Lyhne E.K."/>
            <person name="Kogle M.E."/>
            <person name="Kuo A."/>
            <person name="Riley R."/>
            <person name="Clum A."/>
            <person name="Nolan M."/>
            <person name="Lipzen A."/>
            <person name="Salamov A."/>
            <person name="Henrissat B."/>
            <person name="Wiebenga A."/>
            <person name="De Vries R.P."/>
            <person name="Grigoriev I.V."/>
            <person name="Mortensen U.H."/>
            <person name="Andersen M.R."/>
            <person name="Baker S.E."/>
        </authorList>
    </citation>
    <scope>NUCLEOTIDE SEQUENCE [LARGE SCALE GENOMIC DNA]</scope>
    <source>
        <strain evidence="3">IBT 16806</strain>
    </source>
</reference>
<protein>
    <submittedName>
        <fullName evidence="3">Uncharacterized protein</fullName>
    </submittedName>
</protein>
<feature type="compositionally biased region" description="Basic and acidic residues" evidence="1">
    <location>
        <begin position="22"/>
        <end position="43"/>
    </location>
</feature>
<sequence length="92" mass="10010">LASGQRSTDSIGAGDQTAPGLRLDDPTKDAARRPLESRNHGWDGRLPPFLKRGPTEGTCAPPVTERRPAWQGRSGRRRARTPPEVTRLSPST</sequence>
<accession>A0A2I1C7D6</accession>
<feature type="non-terminal residue" evidence="3">
    <location>
        <position position="1"/>
    </location>
</feature>
<dbReference type="EMBL" id="MSZS01000021">
    <property type="protein sequence ID" value="PKX88265.1"/>
    <property type="molecule type" value="Genomic_DNA"/>
</dbReference>
<evidence type="ECO:0000313" key="3">
    <source>
        <dbReference type="EMBL" id="PKX93505.1"/>
    </source>
</evidence>
<feature type="compositionally biased region" description="Polar residues" evidence="1">
    <location>
        <begin position="1"/>
        <end position="10"/>
    </location>
</feature>
<dbReference type="AlphaFoldDB" id="A0A2I1C7D6"/>
<dbReference type="OrthoDB" id="4518513at2759"/>
<organism evidence="3 4">
    <name type="scientific">Aspergillus novofumigatus (strain IBT 16806)</name>
    <dbReference type="NCBI Taxonomy" id="1392255"/>
    <lineage>
        <taxon>Eukaryota</taxon>
        <taxon>Fungi</taxon>
        <taxon>Dikarya</taxon>
        <taxon>Ascomycota</taxon>
        <taxon>Pezizomycotina</taxon>
        <taxon>Eurotiomycetes</taxon>
        <taxon>Eurotiomycetidae</taxon>
        <taxon>Eurotiales</taxon>
        <taxon>Aspergillaceae</taxon>
        <taxon>Aspergillus</taxon>
        <taxon>Aspergillus subgen. Fumigati</taxon>
    </lineage>
</organism>
<feature type="region of interest" description="Disordered" evidence="1">
    <location>
        <begin position="1"/>
        <end position="92"/>
    </location>
</feature>
<dbReference type="RefSeq" id="XP_024682100.1">
    <property type="nucleotide sequence ID" value="XM_024822409.1"/>
</dbReference>
<evidence type="ECO:0000256" key="1">
    <source>
        <dbReference type="SAM" id="MobiDB-lite"/>
    </source>
</evidence>
<proteinExistence type="predicted"/>
<dbReference type="Proteomes" id="UP000234474">
    <property type="component" value="Unassembled WGS sequence"/>
</dbReference>
<evidence type="ECO:0000313" key="2">
    <source>
        <dbReference type="EMBL" id="PKX88265.1"/>
    </source>
</evidence>
<keyword evidence="4" id="KW-1185">Reference proteome</keyword>
<name>A0A2I1C7D6_ASPN1</name>
<dbReference type="GeneID" id="36529735"/>
<dbReference type="VEuPathDB" id="FungiDB:P174DRAFT_372004"/>
<evidence type="ECO:0000313" key="4">
    <source>
        <dbReference type="Proteomes" id="UP000234474"/>
    </source>
</evidence>
<dbReference type="VEuPathDB" id="FungiDB:P174DRAFT_380778"/>